<dbReference type="EMBL" id="AVOT02002161">
    <property type="protein sequence ID" value="MBW0469364.1"/>
    <property type="molecule type" value="Genomic_DNA"/>
</dbReference>
<accession>A0A9Q3BNN5</accession>
<name>A0A9Q3BNN5_9BASI</name>
<proteinExistence type="predicted"/>
<keyword evidence="2" id="KW-1185">Reference proteome</keyword>
<organism evidence="1 2">
    <name type="scientific">Austropuccinia psidii MF-1</name>
    <dbReference type="NCBI Taxonomy" id="1389203"/>
    <lineage>
        <taxon>Eukaryota</taxon>
        <taxon>Fungi</taxon>
        <taxon>Dikarya</taxon>
        <taxon>Basidiomycota</taxon>
        <taxon>Pucciniomycotina</taxon>
        <taxon>Pucciniomycetes</taxon>
        <taxon>Pucciniales</taxon>
        <taxon>Sphaerophragmiaceae</taxon>
        <taxon>Austropuccinia</taxon>
    </lineage>
</organism>
<dbReference type="AlphaFoldDB" id="A0A9Q3BNN5"/>
<gene>
    <name evidence="1" type="ORF">O181_009079</name>
</gene>
<sequence>MTDAFEYAKQKWDRSHKSPELKVGDLILVLKLNIKNIKGPKKLKYSFPAPFIIEELHETNAVQVEVTGELESKHPMFSVSLEKHYTSSYKELLPLRNEIPL</sequence>
<comment type="caution">
    <text evidence="1">The sequence shown here is derived from an EMBL/GenBank/DDBJ whole genome shotgun (WGS) entry which is preliminary data.</text>
</comment>
<protein>
    <submittedName>
        <fullName evidence="1">Uncharacterized protein</fullName>
    </submittedName>
</protein>
<evidence type="ECO:0000313" key="2">
    <source>
        <dbReference type="Proteomes" id="UP000765509"/>
    </source>
</evidence>
<reference evidence="1" key="1">
    <citation type="submission" date="2021-03" db="EMBL/GenBank/DDBJ databases">
        <title>Draft genome sequence of rust myrtle Austropuccinia psidii MF-1, a brazilian biotype.</title>
        <authorList>
            <person name="Quecine M.C."/>
            <person name="Pachon D.M.R."/>
            <person name="Bonatelli M.L."/>
            <person name="Correr F.H."/>
            <person name="Franceschini L.M."/>
            <person name="Leite T.F."/>
            <person name="Margarido G.R.A."/>
            <person name="Almeida C.A."/>
            <person name="Ferrarezi J.A."/>
            <person name="Labate C.A."/>
        </authorList>
    </citation>
    <scope>NUCLEOTIDE SEQUENCE</scope>
    <source>
        <strain evidence="1">MF-1</strain>
    </source>
</reference>
<dbReference type="Proteomes" id="UP000765509">
    <property type="component" value="Unassembled WGS sequence"/>
</dbReference>
<evidence type="ECO:0000313" key="1">
    <source>
        <dbReference type="EMBL" id="MBW0469364.1"/>
    </source>
</evidence>